<name>A0A645JMZ3_9ZZZZ</name>
<organism evidence="1">
    <name type="scientific">bioreactor metagenome</name>
    <dbReference type="NCBI Taxonomy" id="1076179"/>
    <lineage>
        <taxon>unclassified sequences</taxon>
        <taxon>metagenomes</taxon>
        <taxon>ecological metagenomes</taxon>
    </lineage>
</organism>
<dbReference type="AlphaFoldDB" id="A0A645JMZ3"/>
<accession>A0A645JMZ3</accession>
<dbReference type="EMBL" id="VSSQ01138662">
    <property type="protein sequence ID" value="MPN61694.1"/>
    <property type="molecule type" value="Genomic_DNA"/>
</dbReference>
<evidence type="ECO:0000313" key="1">
    <source>
        <dbReference type="EMBL" id="MPN61694.1"/>
    </source>
</evidence>
<sequence>MGGGEGHHMGDAGLVKVGGDLGDVGIGGVEYLILLEPQEAPLRMVRTGLEHDKTPFLFSVVQVIYNMNGIFYSSFKKKIWRSTVSGLYLFTNYLEGNKKWM</sequence>
<proteinExistence type="predicted"/>
<reference evidence="1" key="1">
    <citation type="submission" date="2019-08" db="EMBL/GenBank/DDBJ databases">
        <authorList>
            <person name="Kucharzyk K."/>
            <person name="Murdoch R.W."/>
            <person name="Higgins S."/>
            <person name="Loffler F."/>
        </authorList>
    </citation>
    <scope>NUCLEOTIDE SEQUENCE</scope>
</reference>
<protein>
    <submittedName>
        <fullName evidence="1">Uncharacterized protein</fullName>
    </submittedName>
</protein>
<gene>
    <name evidence="1" type="ORF">SDC9_209436</name>
</gene>
<comment type="caution">
    <text evidence="1">The sequence shown here is derived from an EMBL/GenBank/DDBJ whole genome shotgun (WGS) entry which is preliminary data.</text>
</comment>